<evidence type="ECO:0000313" key="2">
    <source>
        <dbReference type="Proteomes" id="UP000095210"/>
    </source>
</evidence>
<name>A0AAC9HQN0_9PSEU</name>
<accession>A0AAC9HQN0</accession>
<keyword evidence="2" id="KW-1185">Reference proteome</keyword>
<protein>
    <submittedName>
        <fullName evidence="1">Uncharacterized protein</fullName>
    </submittedName>
</protein>
<sequence>MRWGVINPLEDFEEELRSRALAMIEVVLAAQDRGEGQPDGMFGSPLGILFHLARPEDAELLHRVLDSWIPRLSEDPFGGLFFEVVGAIKTCLNRTPSDRRCRAFGARFAEVFTDDDLPGHIRATAIRPFLDHGDGAPTSGRTEALVGLLRHEDLTLAGTAALTLFLRGTHGALVREIAASWPTIRSRSSGSVS</sequence>
<dbReference type="EMBL" id="CP014859">
    <property type="protein sequence ID" value="AOS63588.1"/>
    <property type="molecule type" value="Genomic_DNA"/>
</dbReference>
<reference evidence="2" key="1">
    <citation type="submission" date="2016-03" db="EMBL/GenBank/DDBJ databases">
        <title>Complete genome sequence of the type strain Actinoalloteichus hymeniacidonis DSM 45092.</title>
        <authorList>
            <person name="Schaffert L."/>
            <person name="Albersmeier A."/>
            <person name="Winkler A."/>
            <person name="Kalinowski J."/>
            <person name="Zotchev S."/>
            <person name="Ruckert C."/>
        </authorList>
    </citation>
    <scope>NUCLEOTIDE SEQUENCE [LARGE SCALE GENOMIC DNA]</scope>
    <source>
        <strain evidence="2">HPA177(T) (DSM 45092(T))</strain>
    </source>
</reference>
<evidence type="ECO:0000313" key="1">
    <source>
        <dbReference type="EMBL" id="AOS63588.1"/>
    </source>
</evidence>
<dbReference type="RefSeq" id="WP_157421068.1">
    <property type="nucleotide sequence ID" value="NZ_CP014859.1"/>
</dbReference>
<dbReference type="KEGG" id="ahm:TL08_13870"/>
<organism evidence="1 2">
    <name type="scientific">Actinoalloteichus hymeniacidonis</name>
    <dbReference type="NCBI Taxonomy" id="340345"/>
    <lineage>
        <taxon>Bacteria</taxon>
        <taxon>Bacillati</taxon>
        <taxon>Actinomycetota</taxon>
        <taxon>Actinomycetes</taxon>
        <taxon>Pseudonocardiales</taxon>
        <taxon>Pseudonocardiaceae</taxon>
        <taxon>Actinoalloteichus</taxon>
    </lineage>
</organism>
<dbReference type="Proteomes" id="UP000095210">
    <property type="component" value="Chromosome"/>
</dbReference>
<proteinExistence type="predicted"/>
<dbReference type="AlphaFoldDB" id="A0AAC9HQN0"/>
<gene>
    <name evidence="1" type="ORF">TL08_13870</name>
</gene>